<dbReference type="AlphaFoldDB" id="A0A5C7Y359"/>
<keyword evidence="2" id="KW-0472">Membrane</keyword>
<feature type="transmembrane region" description="Helical" evidence="2">
    <location>
        <begin position="134"/>
        <end position="154"/>
    </location>
</feature>
<dbReference type="InterPro" id="IPR021235">
    <property type="entry name" value="DUF2637"/>
</dbReference>
<feature type="region of interest" description="Disordered" evidence="1">
    <location>
        <begin position="1"/>
        <end position="94"/>
    </location>
</feature>
<dbReference type="Pfam" id="PF10935">
    <property type="entry name" value="DUF2637"/>
    <property type="match status" value="1"/>
</dbReference>
<dbReference type="Proteomes" id="UP000321797">
    <property type="component" value="Unassembled WGS sequence"/>
</dbReference>
<dbReference type="EMBL" id="SSGD01000061">
    <property type="protein sequence ID" value="TXI55918.1"/>
    <property type="molecule type" value="Genomic_DNA"/>
</dbReference>
<evidence type="ECO:0000256" key="2">
    <source>
        <dbReference type="SAM" id="Phobius"/>
    </source>
</evidence>
<proteinExistence type="predicted"/>
<feature type="transmembrane region" description="Helical" evidence="2">
    <location>
        <begin position="166"/>
        <end position="189"/>
    </location>
</feature>
<keyword evidence="2" id="KW-0812">Transmembrane</keyword>
<feature type="compositionally biased region" description="Low complexity" evidence="1">
    <location>
        <begin position="44"/>
        <end position="59"/>
    </location>
</feature>
<evidence type="ECO:0000256" key="1">
    <source>
        <dbReference type="SAM" id="MobiDB-lite"/>
    </source>
</evidence>
<feature type="transmembrane region" description="Helical" evidence="2">
    <location>
        <begin position="201"/>
        <end position="221"/>
    </location>
</feature>
<evidence type="ECO:0000313" key="3">
    <source>
        <dbReference type="EMBL" id="TXI55918.1"/>
    </source>
</evidence>
<feature type="compositionally biased region" description="Polar residues" evidence="1">
    <location>
        <begin position="27"/>
        <end position="43"/>
    </location>
</feature>
<feature type="transmembrane region" description="Helical" evidence="2">
    <location>
        <begin position="105"/>
        <end position="128"/>
    </location>
</feature>
<feature type="compositionally biased region" description="Basic and acidic residues" evidence="1">
    <location>
        <begin position="276"/>
        <end position="285"/>
    </location>
</feature>
<reference evidence="3 4" key="1">
    <citation type="submission" date="2018-09" db="EMBL/GenBank/DDBJ databases">
        <title>Metagenome Assembled Genomes from an Advanced Water Purification Facility.</title>
        <authorList>
            <person name="Stamps B.W."/>
            <person name="Spear J.R."/>
        </authorList>
    </citation>
    <scope>NUCLEOTIDE SEQUENCE [LARGE SCALE GENOMIC DNA]</scope>
    <source>
        <strain evidence="3">Bin_29_2</strain>
    </source>
</reference>
<evidence type="ECO:0000313" key="4">
    <source>
        <dbReference type="Proteomes" id="UP000321797"/>
    </source>
</evidence>
<keyword evidence="2" id="KW-1133">Transmembrane helix</keyword>
<feature type="region of interest" description="Disordered" evidence="1">
    <location>
        <begin position="224"/>
        <end position="306"/>
    </location>
</feature>
<comment type="caution">
    <text evidence="3">The sequence shown here is derived from an EMBL/GenBank/DDBJ whole genome shotgun (WGS) entry which is preliminary data.</text>
</comment>
<accession>A0A5C7Y359</accession>
<protein>
    <submittedName>
        <fullName evidence="3">DUF2637 domain-containing protein</fullName>
    </submittedName>
</protein>
<gene>
    <name evidence="3" type="ORF">E6Q54_11870</name>
</gene>
<sequence>MTVRARRCGTGSAPTPTSRFASPPMRASTTDEPSSCVAYSSTRPTSHGSAPSTSGSSNSDPVRSGEGSAAVPPITSPSAPLPPPRRSPTMNGMTATRYDRDTRFLWTWLTIFTLASVVGNVVHAAIITDAVMRWVGVGIAVLIPVGLLFATHAIPVQARRGGGRTAYWFAVSATVCIVGMTFAASFFALRDLAEMASVSPRISWIIPAFIDLSLATAAVSLTTGDDKPVKRAPKPRTTTPANRANPRPETARSAPASTARNADSARETADQNRANRGRDVRESRDSAPATDARSAETAPATDARFAETADPELARIADMIVENRVTRKPRADVLAVLLAHREGAALNRIAADTRVHRDAVAKIIAAAADDLDQPQLTVVG</sequence>
<organism evidence="3 4">
    <name type="scientific">Mycolicibacter arupensis</name>
    <dbReference type="NCBI Taxonomy" id="342002"/>
    <lineage>
        <taxon>Bacteria</taxon>
        <taxon>Bacillati</taxon>
        <taxon>Actinomycetota</taxon>
        <taxon>Actinomycetes</taxon>
        <taxon>Mycobacteriales</taxon>
        <taxon>Mycobacteriaceae</taxon>
        <taxon>Mycolicibacter</taxon>
    </lineage>
</organism>
<name>A0A5C7Y359_9MYCO</name>